<evidence type="ECO:0000256" key="1">
    <source>
        <dbReference type="SAM" id="MobiDB-lite"/>
    </source>
</evidence>
<protein>
    <submittedName>
        <fullName evidence="2">Uncharacterized protein</fullName>
    </submittedName>
</protein>
<evidence type="ECO:0000313" key="2">
    <source>
        <dbReference type="EMBL" id="GHO47452.1"/>
    </source>
</evidence>
<comment type="caution">
    <text evidence="2">The sequence shown here is derived from an EMBL/GenBank/DDBJ whole genome shotgun (WGS) entry which is preliminary data.</text>
</comment>
<name>A0A8J3I7G0_9CHLR</name>
<keyword evidence="3" id="KW-1185">Reference proteome</keyword>
<reference evidence="2" key="1">
    <citation type="submission" date="2020-10" db="EMBL/GenBank/DDBJ databases">
        <title>Taxonomic study of unclassified bacteria belonging to the class Ktedonobacteria.</title>
        <authorList>
            <person name="Yabe S."/>
            <person name="Wang C.M."/>
            <person name="Zheng Y."/>
            <person name="Sakai Y."/>
            <person name="Cavaletti L."/>
            <person name="Monciardini P."/>
            <person name="Donadio S."/>
        </authorList>
    </citation>
    <scope>NUCLEOTIDE SEQUENCE</scope>
    <source>
        <strain evidence="2">SOSP1-1</strain>
    </source>
</reference>
<gene>
    <name evidence="2" type="ORF">KSX_56150</name>
</gene>
<dbReference type="AlphaFoldDB" id="A0A8J3I7G0"/>
<dbReference type="Proteomes" id="UP000612362">
    <property type="component" value="Unassembled WGS sequence"/>
</dbReference>
<proteinExistence type="predicted"/>
<organism evidence="2 3">
    <name type="scientific">Ktedonospora formicarum</name>
    <dbReference type="NCBI Taxonomy" id="2778364"/>
    <lineage>
        <taxon>Bacteria</taxon>
        <taxon>Bacillati</taxon>
        <taxon>Chloroflexota</taxon>
        <taxon>Ktedonobacteria</taxon>
        <taxon>Ktedonobacterales</taxon>
        <taxon>Ktedonobacteraceae</taxon>
        <taxon>Ktedonospora</taxon>
    </lineage>
</organism>
<sequence>MKFSLVSLHRLNPIPERLHLIPKHALREHGAFFSQKVDRKKYKHGEDKQDAKGFSTLASH</sequence>
<feature type="region of interest" description="Disordered" evidence="1">
    <location>
        <begin position="37"/>
        <end position="60"/>
    </location>
</feature>
<accession>A0A8J3I7G0</accession>
<evidence type="ECO:0000313" key="3">
    <source>
        <dbReference type="Proteomes" id="UP000612362"/>
    </source>
</evidence>
<dbReference type="EMBL" id="BNJF01000003">
    <property type="protein sequence ID" value="GHO47452.1"/>
    <property type="molecule type" value="Genomic_DNA"/>
</dbReference>